<dbReference type="Proteomes" id="UP000825935">
    <property type="component" value="Chromosome 16"/>
</dbReference>
<protein>
    <submittedName>
        <fullName evidence="1">Uncharacterized protein</fullName>
    </submittedName>
</protein>
<comment type="caution">
    <text evidence="1">The sequence shown here is derived from an EMBL/GenBank/DDBJ whole genome shotgun (WGS) entry which is preliminary data.</text>
</comment>
<name>A0A8T2SZT1_CERRI</name>
<dbReference type="AlphaFoldDB" id="A0A8T2SZT1"/>
<evidence type="ECO:0000313" key="2">
    <source>
        <dbReference type="Proteomes" id="UP000825935"/>
    </source>
</evidence>
<sequence length="234" mass="26279">MPLRRRNCPLAVRGPPHFTRLALTSCCSPCAMYYGSDTLSSLVGQPSVFRCAPRCPSLRRCHRLLHLGRLELGSAPCPSYPLPEELNDFQLYVDPSFPVWSFTVRIQVILALSHDLFLRAELFSRWNDAVCLHSTGQCALGWRICRPCSRSEGPVVAQFPFGSFSPRYHLISLLECHSWSCAWFTVVREADFVHLLSPLSLLVCWASPSADFGFICWCTVLFCAGMEALFISLA</sequence>
<organism evidence="1 2">
    <name type="scientific">Ceratopteris richardii</name>
    <name type="common">Triangle waterfern</name>
    <dbReference type="NCBI Taxonomy" id="49495"/>
    <lineage>
        <taxon>Eukaryota</taxon>
        <taxon>Viridiplantae</taxon>
        <taxon>Streptophyta</taxon>
        <taxon>Embryophyta</taxon>
        <taxon>Tracheophyta</taxon>
        <taxon>Polypodiopsida</taxon>
        <taxon>Polypodiidae</taxon>
        <taxon>Polypodiales</taxon>
        <taxon>Pteridineae</taxon>
        <taxon>Pteridaceae</taxon>
        <taxon>Parkerioideae</taxon>
        <taxon>Ceratopteris</taxon>
    </lineage>
</organism>
<accession>A0A8T2SZT1</accession>
<dbReference type="EMBL" id="CM035421">
    <property type="protein sequence ID" value="KAH7388347.1"/>
    <property type="molecule type" value="Genomic_DNA"/>
</dbReference>
<gene>
    <name evidence="1" type="ORF">KP509_16G071200</name>
</gene>
<reference evidence="1" key="1">
    <citation type="submission" date="2021-08" db="EMBL/GenBank/DDBJ databases">
        <title>WGS assembly of Ceratopteris richardii.</title>
        <authorList>
            <person name="Marchant D.B."/>
            <person name="Chen G."/>
            <person name="Jenkins J."/>
            <person name="Shu S."/>
            <person name="Leebens-Mack J."/>
            <person name="Grimwood J."/>
            <person name="Schmutz J."/>
            <person name="Soltis P."/>
            <person name="Soltis D."/>
            <person name="Chen Z.-H."/>
        </authorList>
    </citation>
    <scope>NUCLEOTIDE SEQUENCE</scope>
    <source>
        <strain evidence="1">Whitten #5841</strain>
        <tissue evidence="1">Leaf</tissue>
    </source>
</reference>
<proteinExistence type="predicted"/>
<evidence type="ECO:0000313" key="1">
    <source>
        <dbReference type="EMBL" id="KAH7388347.1"/>
    </source>
</evidence>
<keyword evidence="2" id="KW-1185">Reference proteome</keyword>